<evidence type="ECO:0000256" key="1">
    <source>
        <dbReference type="ARBA" id="ARBA00010638"/>
    </source>
</evidence>
<keyword evidence="5" id="KW-0479">Metal-binding</keyword>
<dbReference type="EMBL" id="RZTZ01000002">
    <property type="protein sequence ID" value="RVT65235.1"/>
    <property type="molecule type" value="Genomic_DNA"/>
</dbReference>
<dbReference type="GO" id="GO:0030272">
    <property type="term" value="F:5-formyltetrahydrofolate cyclo-ligase activity"/>
    <property type="evidence" value="ECO:0007669"/>
    <property type="project" value="UniProtKB-EC"/>
</dbReference>
<feature type="binding site" evidence="4">
    <location>
        <begin position="135"/>
        <end position="143"/>
    </location>
    <ligand>
        <name>ATP</name>
        <dbReference type="ChEBI" id="CHEBI:30616"/>
    </ligand>
</feature>
<dbReference type="AlphaFoldDB" id="A0A3S2TYD5"/>
<dbReference type="GO" id="GO:0009396">
    <property type="term" value="P:folic acid-containing compound biosynthetic process"/>
    <property type="evidence" value="ECO:0007669"/>
    <property type="project" value="TreeGrafter"/>
</dbReference>
<evidence type="ECO:0000256" key="4">
    <source>
        <dbReference type="PIRSR" id="PIRSR006806-1"/>
    </source>
</evidence>
<keyword evidence="2 4" id="KW-0547">Nucleotide-binding</keyword>
<dbReference type="Proteomes" id="UP000288024">
    <property type="component" value="Unassembled WGS sequence"/>
</dbReference>
<dbReference type="GO" id="GO:0046872">
    <property type="term" value="F:metal ion binding"/>
    <property type="evidence" value="ECO:0007669"/>
    <property type="project" value="UniProtKB-KW"/>
</dbReference>
<proteinExistence type="inferred from homology"/>
<keyword evidence="6" id="KW-0436">Ligase</keyword>
<name>A0A3S2TYD5_9BACI</name>
<feature type="binding site" evidence="4">
    <location>
        <position position="56"/>
    </location>
    <ligand>
        <name>substrate</name>
    </ligand>
</feature>
<sequence length="192" mass="21760">MTESKQEIRSRVLAELRSIPKPAYEQLSYEIARNLYNHPLFQKASHVGVTISRFPEVDTYQIIRAAWAQGKKVSVPKCLPKTRTMEFRILERFDQLESVYSGLYEPMEAETKLTDANEIELLLVPGVAYSKDGYRIGFGGGYYDRFLKSFHGTTISLAMESQLEKSLPIESHDIPVQHIITNNGSMVVGAND</sequence>
<feature type="binding site" evidence="4">
    <location>
        <begin position="5"/>
        <end position="9"/>
    </location>
    <ligand>
        <name>ATP</name>
        <dbReference type="ChEBI" id="CHEBI:30616"/>
    </ligand>
</feature>
<keyword evidence="3 4" id="KW-0067">ATP-binding</keyword>
<dbReference type="EC" id="6.3.3.2" evidence="5"/>
<dbReference type="PIRSF" id="PIRSF006806">
    <property type="entry name" value="FTHF_cligase"/>
    <property type="match status" value="1"/>
</dbReference>
<dbReference type="NCBIfam" id="TIGR02727">
    <property type="entry name" value="MTHFS_bact"/>
    <property type="match status" value="1"/>
</dbReference>
<dbReference type="GO" id="GO:0005524">
    <property type="term" value="F:ATP binding"/>
    <property type="evidence" value="ECO:0007669"/>
    <property type="project" value="UniProtKB-KW"/>
</dbReference>
<dbReference type="PANTHER" id="PTHR23407:SF1">
    <property type="entry name" value="5-FORMYLTETRAHYDROFOLATE CYCLO-LIGASE"/>
    <property type="match status" value="1"/>
</dbReference>
<comment type="similarity">
    <text evidence="1 5">Belongs to the 5-formyltetrahydrofolate cyclo-ligase family.</text>
</comment>
<dbReference type="PANTHER" id="PTHR23407">
    <property type="entry name" value="ATPASE INHIBITOR/5-FORMYLTETRAHYDROFOLATE CYCLO-LIGASE"/>
    <property type="match status" value="1"/>
</dbReference>
<dbReference type="GO" id="GO:0035999">
    <property type="term" value="P:tetrahydrofolate interconversion"/>
    <property type="evidence" value="ECO:0007669"/>
    <property type="project" value="TreeGrafter"/>
</dbReference>
<feature type="binding site" evidence="4">
    <location>
        <position position="51"/>
    </location>
    <ligand>
        <name>substrate</name>
    </ligand>
</feature>
<dbReference type="InterPro" id="IPR024185">
    <property type="entry name" value="FTHF_cligase-like_sf"/>
</dbReference>
<evidence type="ECO:0000313" key="6">
    <source>
        <dbReference type="EMBL" id="RVT65235.1"/>
    </source>
</evidence>
<comment type="caution">
    <text evidence="6">The sequence shown here is derived from an EMBL/GenBank/DDBJ whole genome shotgun (WGS) entry which is preliminary data.</text>
</comment>
<dbReference type="SUPFAM" id="SSF100950">
    <property type="entry name" value="NagB/RpiA/CoA transferase-like"/>
    <property type="match status" value="1"/>
</dbReference>
<comment type="catalytic activity">
    <reaction evidence="5">
        <text>(6S)-5-formyl-5,6,7,8-tetrahydrofolate + ATP = (6R)-5,10-methenyltetrahydrofolate + ADP + phosphate</text>
        <dbReference type="Rhea" id="RHEA:10488"/>
        <dbReference type="ChEBI" id="CHEBI:30616"/>
        <dbReference type="ChEBI" id="CHEBI:43474"/>
        <dbReference type="ChEBI" id="CHEBI:57455"/>
        <dbReference type="ChEBI" id="CHEBI:57457"/>
        <dbReference type="ChEBI" id="CHEBI:456216"/>
        <dbReference type="EC" id="6.3.3.2"/>
    </reaction>
</comment>
<organism evidence="6 7">
    <name type="scientific">Niallia taxi</name>
    <dbReference type="NCBI Taxonomy" id="2499688"/>
    <lineage>
        <taxon>Bacteria</taxon>
        <taxon>Bacillati</taxon>
        <taxon>Bacillota</taxon>
        <taxon>Bacilli</taxon>
        <taxon>Bacillales</taxon>
        <taxon>Bacillaceae</taxon>
        <taxon>Niallia</taxon>
    </lineage>
</organism>
<evidence type="ECO:0000256" key="3">
    <source>
        <dbReference type="ARBA" id="ARBA00022840"/>
    </source>
</evidence>
<comment type="cofactor">
    <cofactor evidence="5">
        <name>Mg(2+)</name>
        <dbReference type="ChEBI" id="CHEBI:18420"/>
    </cofactor>
</comment>
<protein>
    <recommendedName>
        <fullName evidence="5">5-formyltetrahydrofolate cyclo-ligase</fullName>
        <ecNumber evidence="5">6.3.3.2</ecNumber>
    </recommendedName>
</protein>
<gene>
    <name evidence="6" type="ORF">EM808_06925</name>
</gene>
<dbReference type="RefSeq" id="WP_127737454.1">
    <property type="nucleotide sequence ID" value="NZ_CAJCKN010000086.1"/>
</dbReference>
<dbReference type="Gene3D" id="3.40.50.10420">
    <property type="entry name" value="NagB/RpiA/CoA transferase-like"/>
    <property type="match status" value="1"/>
</dbReference>
<dbReference type="InterPro" id="IPR037171">
    <property type="entry name" value="NagB/RpiA_transferase-like"/>
</dbReference>
<evidence type="ECO:0000313" key="7">
    <source>
        <dbReference type="Proteomes" id="UP000288024"/>
    </source>
</evidence>
<keyword evidence="7" id="KW-1185">Reference proteome</keyword>
<dbReference type="InterPro" id="IPR002698">
    <property type="entry name" value="FTHF_cligase"/>
</dbReference>
<evidence type="ECO:0000256" key="5">
    <source>
        <dbReference type="RuleBase" id="RU361279"/>
    </source>
</evidence>
<keyword evidence="5" id="KW-0460">Magnesium</keyword>
<dbReference type="Pfam" id="PF01812">
    <property type="entry name" value="5-FTHF_cyc-lig"/>
    <property type="match status" value="1"/>
</dbReference>
<evidence type="ECO:0000256" key="2">
    <source>
        <dbReference type="ARBA" id="ARBA00022741"/>
    </source>
</evidence>
<accession>A0A3S2TYD5</accession>
<reference evidence="6 7" key="1">
    <citation type="submission" date="2019-01" db="EMBL/GenBank/DDBJ databases">
        <title>Bacillus sp. M5HDSG1-1, whole genome shotgun sequence.</title>
        <authorList>
            <person name="Tuo L."/>
        </authorList>
    </citation>
    <scope>NUCLEOTIDE SEQUENCE [LARGE SCALE GENOMIC DNA]</scope>
    <source>
        <strain evidence="6 7">M5HDSG1-1</strain>
    </source>
</reference>